<sequence length="186" mass="21471">MIQYHLENDLGLPCRCAAKKPLRTVAMWKKTCTMQFHVLELSLRVIISFIPTKKRYIMMCCFVEGVGQYDPRSSNINVSTKTNKTVLRYKHQRFCVQNTISQHLTFSSSCIPFSMGILLPDVTPRWSCFPLFLALSCLHGSKFAAETLHCQPYRRPSEAMSLGRHPSCPVWQQEVECPRNERELLN</sequence>
<organism evidence="1 2">
    <name type="scientific">Portunus trituberculatus</name>
    <name type="common">Swimming crab</name>
    <name type="synonym">Neptunus trituberculatus</name>
    <dbReference type="NCBI Taxonomy" id="210409"/>
    <lineage>
        <taxon>Eukaryota</taxon>
        <taxon>Metazoa</taxon>
        <taxon>Ecdysozoa</taxon>
        <taxon>Arthropoda</taxon>
        <taxon>Crustacea</taxon>
        <taxon>Multicrustacea</taxon>
        <taxon>Malacostraca</taxon>
        <taxon>Eumalacostraca</taxon>
        <taxon>Eucarida</taxon>
        <taxon>Decapoda</taxon>
        <taxon>Pleocyemata</taxon>
        <taxon>Brachyura</taxon>
        <taxon>Eubrachyura</taxon>
        <taxon>Portunoidea</taxon>
        <taxon>Portunidae</taxon>
        <taxon>Portuninae</taxon>
        <taxon>Portunus</taxon>
    </lineage>
</organism>
<dbReference type="EMBL" id="VSRR010004904">
    <property type="protein sequence ID" value="MPC41048.1"/>
    <property type="molecule type" value="Genomic_DNA"/>
</dbReference>
<dbReference type="AlphaFoldDB" id="A0A5B7F7F4"/>
<accession>A0A5B7F7F4</accession>
<dbReference type="Proteomes" id="UP000324222">
    <property type="component" value="Unassembled WGS sequence"/>
</dbReference>
<comment type="caution">
    <text evidence="1">The sequence shown here is derived from an EMBL/GenBank/DDBJ whole genome shotgun (WGS) entry which is preliminary data.</text>
</comment>
<keyword evidence="2" id="KW-1185">Reference proteome</keyword>
<evidence type="ECO:0000313" key="1">
    <source>
        <dbReference type="EMBL" id="MPC41048.1"/>
    </source>
</evidence>
<protein>
    <submittedName>
        <fullName evidence="1">Uncharacterized protein</fullName>
    </submittedName>
</protein>
<proteinExistence type="predicted"/>
<gene>
    <name evidence="1" type="ORF">E2C01_034629</name>
</gene>
<reference evidence="1 2" key="1">
    <citation type="submission" date="2019-05" db="EMBL/GenBank/DDBJ databases">
        <title>Another draft genome of Portunus trituberculatus and its Hox gene families provides insights of decapod evolution.</title>
        <authorList>
            <person name="Jeong J.-H."/>
            <person name="Song I."/>
            <person name="Kim S."/>
            <person name="Choi T."/>
            <person name="Kim D."/>
            <person name="Ryu S."/>
            <person name="Kim W."/>
        </authorList>
    </citation>
    <scope>NUCLEOTIDE SEQUENCE [LARGE SCALE GENOMIC DNA]</scope>
    <source>
        <tissue evidence="1">Muscle</tissue>
    </source>
</reference>
<name>A0A5B7F7F4_PORTR</name>
<evidence type="ECO:0000313" key="2">
    <source>
        <dbReference type="Proteomes" id="UP000324222"/>
    </source>
</evidence>